<protein>
    <recommendedName>
        <fullName evidence="1">Periplasmic copper-binding protein NosD beta helix domain-containing protein</fullName>
    </recommendedName>
</protein>
<sequence>AQDEEHFTFPSINYWNNTVIGNYWDNHSTGDADGDGIDDSTYIYILGAADPVDYLPIYGAPFHDGGKIHIDGNQASGNKSWIWSSTRAWCSGSGASDDPYIISDLTIDAENDGNCILIGNSSVYFRIENCILLNSGSGSMDAGIKLDSVDNAQLIGNNCSNNQFGISLYLSDNNDIIENTLHENYYGVGLNYSDSNTISENTFVDNTEYALEENSVGNTFENNYCIPPLTITNVTSTNANGTYRFGETIEITIQFSDIVYVTGIPQLTLETGDNDAVVDYTSGSDTNILSFNYTV</sequence>
<gene>
    <name evidence="2" type="ORF">S12H4_09935</name>
</gene>
<comment type="caution">
    <text evidence="2">The sequence shown here is derived from an EMBL/GenBank/DDBJ whole genome shotgun (WGS) entry which is preliminary data.</text>
</comment>
<dbReference type="NCBIfam" id="TIGR03804">
    <property type="entry name" value="para_beta_helix"/>
    <property type="match status" value="2"/>
</dbReference>
<dbReference type="InterPro" id="IPR012334">
    <property type="entry name" value="Pectin_lyas_fold"/>
</dbReference>
<reference evidence="2" key="1">
    <citation type="journal article" date="2014" name="Front. Microbiol.">
        <title>High frequency of phylogenetically diverse reductive dehalogenase-homologous genes in deep subseafloor sedimentary metagenomes.</title>
        <authorList>
            <person name="Kawai M."/>
            <person name="Futagami T."/>
            <person name="Toyoda A."/>
            <person name="Takaki Y."/>
            <person name="Nishi S."/>
            <person name="Hori S."/>
            <person name="Arai W."/>
            <person name="Tsubouchi T."/>
            <person name="Morono Y."/>
            <person name="Uchiyama I."/>
            <person name="Ito T."/>
            <person name="Fujiyama A."/>
            <person name="Inagaki F."/>
            <person name="Takami H."/>
        </authorList>
    </citation>
    <scope>NUCLEOTIDE SEQUENCE</scope>
    <source>
        <strain evidence="2">Expedition CK06-06</strain>
    </source>
</reference>
<dbReference type="AlphaFoldDB" id="X1RAS1"/>
<evidence type="ECO:0000313" key="2">
    <source>
        <dbReference type="EMBL" id="GAI60245.1"/>
    </source>
</evidence>
<proteinExistence type="predicted"/>
<evidence type="ECO:0000259" key="1">
    <source>
        <dbReference type="Pfam" id="PF05048"/>
    </source>
</evidence>
<organism evidence="2">
    <name type="scientific">marine sediment metagenome</name>
    <dbReference type="NCBI Taxonomy" id="412755"/>
    <lineage>
        <taxon>unclassified sequences</taxon>
        <taxon>metagenomes</taxon>
        <taxon>ecological metagenomes</taxon>
    </lineage>
</organism>
<name>X1RAS1_9ZZZZ</name>
<dbReference type="InterPro" id="IPR007742">
    <property type="entry name" value="NosD_dom"/>
</dbReference>
<dbReference type="Pfam" id="PF05048">
    <property type="entry name" value="NosD"/>
    <property type="match status" value="1"/>
</dbReference>
<dbReference type="SUPFAM" id="SSF51126">
    <property type="entry name" value="Pectin lyase-like"/>
    <property type="match status" value="1"/>
</dbReference>
<dbReference type="InterPro" id="IPR006626">
    <property type="entry name" value="PbH1"/>
</dbReference>
<dbReference type="InterPro" id="IPR011050">
    <property type="entry name" value="Pectin_lyase_fold/virulence"/>
</dbReference>
<feature type="non-terminal residue" evidence="2">
    <location>
        <position position="1"/>
    </location>
</feature>
<dbReference type="InterPro" id="IPR022441">
    <property type="entry name" value="Para_beta_helix_rpt-2"/>
</dbReference>
<dbReference type="SMART" id="SM00710">
    <property type="entry name" value="PbH1"/>
    <property type="match status" value="6"/>
</dbReference>
<dbReference type="EMBL" id="BARW01004136">
    <property type="protein sequence ID" value="GAI60245.1"/>
    <property type="molecule type" value="Genomic_DNA"/>
</dbReference>
<dbReference type="Gene3D" id="2.160.20.10">
    <property type="entry name" value="Single-stranded right-handed beta-helix, Pectin lyase-like"/>
    <property type="match status" value="1"/>
</dbReference>
<accession>X1RAS1</accession>
<feature type="non-terminal residue" evidence="2">
    <location>
        <position position="295"/>
    </location>
</feature>
<feature type="domain" description="Periplasmic copper-binding protein NosD beta helix" evidence="1">
    <location>
        <begin position="110"/>
        <end position="222"/>
    </location>
</feature>